<keyword evidence="6" id="KW-0408">Iron</keyword>
<evidence type="ECO:0000256" key="5">
    <source>
        <dbReference type="ARBA" id="ARBA00022917"/>
    </source>
</evidence>
<organism evidence="7">
    <name type="scientific">marine metagenome</name>
    <dbReference type="NCBI Taxonomy" id="408172"/>
    <lineage>
        <taxon>unclassified sequences</taxon>
        <taxon>metagenomes</taxon>
        <taxon>ecological metagenomes</taxon>
    </lineage>
</organism>
<evidence type="ECO:0000256" key="2">
    <source>
        <dbReference type="ARBA" id="ARBA00010759"/>
    </source>
</evidence>
<dbReference type="InterPro" id="IPR023635">
    <property type="entry name" value="Peptide_deformylase"/>
</dbReference>
<dbReference type="EMBL" id="UINC01086868">
    <property type="protein sequence ID" value="SVC35722.1"/>
    <property type="molecule type" value="Genomic_DNA"/>
</dbReference>
<dbReference type="NCBIfam" id="TIGR00079">
    <property type="entry name" value="pept_deformyl"/>
    <property type="match status" value="1"/>
</dbReference>
<dbReference type="CDD" id="cd00487">
    <property type="entry name" value="Pep_deformylase"/>
    <property type="match status" value="1"/>
</dbReference>
<evidence type="ECO:0000256" key="1">
    <source>
        <dbReference type="ARBA" id="ARBA00001954"/>
    </source>
</evidence>
<dbReference type="FunFam" id="3.90.45.10:FF:000001">
    <property type="entry name" value="Peptide deformylase"/>
    <property type="match status" value="1"/>
</dbReference>
<proteinExistence type="inferred from homology"/>
<reference evidence="7" key="1">
    <citation type="submission" date="2018-05" db="EMBL/GenBank/DDBJ databases">
        <authorList>
            <person name="Lanie J.A."/>
            <person name="Ng W.-L."/>
            <person name="Kazmierczak K.M."/>
            <person name="Andrzejewski T.M."/>
            <person name="Davidsen T.M."/>
            <person name="Wayne K.J."/>
            <person name="Tettelin H."/>
            <person name="Glass J.I."/>
            <person name="Rusch D."/>
            <person name="Podicherti R."/>
            <person name="Tsui H.-C.T."/>
            <person name="Winkler M.E."/>
        </authorList>
    </citation>
    <scope>NUCLEOTIDE SEQUENCE</scope>
</reference>
<dbReference type="PANTHER" id="PTHR10458:SF21">
    <property type="entry name" value="PEPTIDE DEFORMYLASE"/>
    <property type="match status" value="1"/>
</dbReference>
<dbReference type="InterPro" id="IPR036821">
    <property type="entry name" value="Peptide_deformylase_sf"/>
</dbReference>
<gene>
    <name evidence="7" type="ORF">METZ01_LOCUS288576</name>
</gene>
<dbReference type="PANTHER" id="PTHR10458">
    <property type="entry name" value="PEPTIDE DEFORMYLASE"/>
    <property type="match status" value="1"/>
</dbReference>
<protein>
    <recommendedName>
        <fullName evidence="8">Peptide deformylase</fullName>
    </recommendedName>
</protein>
<dbReference type="GO" id="GO:0046872">
    <property type="term" value="F:metal ion binding"/>
    <property type="evidence" value="ECO:0007669"/>
    <property type="project" value="UniProtKB-KW"/>
</dbReference>
<dbReference type="GO" id="GO:0006412">
    <property type="term" value="P:translation"/>
    <property type="evidence" value="ECO:0007669"/>
    <property type="project" value="UniProtKB-KW"/>
</dbReference>
<dbReference type="GO" id="GO:0042586">
    <property type="term" value="F:peptide deformylase activity"/>
    <property type="evidence" value="ECO:0007669"/>
    <property type="project" value="InterPro"/>
</dbReference>
<comment type="cofactor">
    <cofactor evidence="1">
        <name>Fe(2+)</name>
        <dbReference type="ChEBI" id="CHEBI:29033"/>
    </cofactor>
</comment>
<comment type="similarity">
    <text evidence="2">Belongs to the polypeptide deformylase family.</text>
</comment>
<dbReference type="SUPFAM" id="SSF56420">
    <property type="entry name" value="Peptide deformylase"/>
    <property type="match status" value="1"/>
</dbReference>
<dbReference type="Pfam" id="PF01327">
    <property type="entry name" value="Pep_deformylase"/>
    <property type="match status" value="1"/>
</dbReference>
<accession>A0A382LKV0</accession>
<keyword evidence="4" id="KW-0378">Hydrolase</keyword>
<evidence type="ECO:0000256" key="6">
    <source>
        <dbReference type="ARBA" id="ARBA00023004"/>
    </source>
</evidence>
<dbReference type="Gene3D" id="3.90.45.10">
    <property type="entry name" value="Peptide deformylase"/>
    <property type="match status" value="1"/>
</dbReference>
<dbReference type="HAMAP" id="MF_00163">
    <property type="entry name" value="Pep_deformylase"/>
    <property type="match status" value="1"/>
</dbReference>
<evidence type="ECO:0000256" key="3">
    <source>
        <dbReference type="ARBA" id="ARBA00022723"/>
    </source>
</evidence>
<dbReference type="NCBIfam" id="NF001159">
    <property type="entry name" value="PRK00150.1-3"/>
    <property type="match status" value="1"/>
</dbReference>
<keyword evidence="3" id="KW-0479">Metal-binding</keyword>
<name>A0A382LKV0_9ZZZZ</name>
<evidence type="ECO:0000256" key="4">
    <source>
        <dbReference type="ARBA" id="ARBA00022801"/>
    </source>
</evidence>
<evidence type="ECO:0008006" key="8">
    <source>
        <dbReference type="Google" id="ProtNLM"/>
    </source>
</evidence>
<keyword evidence="5" id="KW-0648">Protein biosynthesis</keyword>
<sequence length="178" mass="20230">MALLDILLYPDPRLRKQAKIVEVVDQKITQLVDDMAETMYNAPGIGLAATQVNVHKRVIVMDVSEHKNQLMVFINPVIEEETGDTEAEEGCLSVPGVVAPVRRAESVVIGALDREGRPFKLEAYELLSVCVQHEIDHLDGKVFVDYLSRLKQNRIRKRLLKEERDSSEIDRHNKVVVY</sequence>
<evidence type="ECO:0000313" key="7">
    <source>
        <dbReference type="EMBL" id="SVC35722.1"/>
    </source>
</evidence>
<dbReference type="AlphaFoldDB" id="A0A382LKV0"/>
<dbReference type="PRINTS" id="PR01576">
    <property type="entry name" value="PDEFORMYLASE"/>
</dbReference>
<dbReference type="PIRSF" id="PIRSF004749">
    <property type="entry name" value="Pep_def"/>
    <property type="match status" value="1"/>
</dbReference>